<dbReference type="PANTHER" id="PTHR33495">
    <property type="entry name" value="ANTI-SIGMA FACTOR ANTAGONIST TM_1081-RELATED-RELATED"/>
    <property type="match status" value="1"/>
</dbReference>
<evidence type="ECO:0000313" key="9">
    <source>
        <dbReference type="Proteomes" id="UP000184375"/>
    </source>
</evidence>
<dbReference type="CDD" id="cd07043">
    <property type="entry name" value="STAS_anti-anti-sigma_factors"/>
    <property type="match status" value="1"/>
</dbReference>
<dbReference type="Gene3D" id="3.30.750.24">
    <property type="entry name" value="STAS domain"/>
    <property type="match status" value="1"/>
</dbReference>
<dbReference type="PANTHER" id="PTHR33495:SF2">
    <property type="entry name" value="ANTI-SIGMA FACTOR ANTAGONIST TM_1081-RELATED"/>
    <property type="match status" value="1"/>
</dbReference>
<dbReference type="EMBL" id="FRCR01000006">
    <property type="protein sequence ID" value="SHM50792.1"/>
    <property type="molecule type" value="Genomic_DNA"/>
</dbReference>
<dbReference type="GO" id="GO:0030435">
    <property type="term" value="P:sporulation resulting in formation of a cellular spore"/>
    <property type="evidence" value="ECO:0007669"/>
    <property type="project" value="UniProtKB-KW"/>
</dbReference>
<evidence type="ECO:0000256" key="6">
    <source>
        <dbReference type="RuleBase" id="RU003749"/>
    </source>
</evidence>
<keyword evidence="9" id="KW-1185">Reference proteome</keyword>
<dbReference type="STRING" id="447595.SAMN05660826_01202"/>
<evidence type="ECO:0000256" key="3">
    <source>
        <dbReference type="ARBA" id="ARBA00020784"/>
    </source>
</evidence>
<evidence type="ECO:0000256" key="5">
    <source>
        <dbReference type="ARBA" id="ARBA00022969"/>
    </source>
</evidence>
<evidence type="ECO:0000256" key="2">
    <source>
        <dbReference type="ARBA" id="ARBA00009013"/>
    </source>
</evidence>
<dbReference type="Pfam" id="PF01740">
    <property type="entry name" value="STAS"/>
    <property type="match status" value="1"/>
</dbReference>
<dbReference type="Proteomes" id="UP000184375">
    <property type="component" value="Unassembled WGS sequence"/>
</dbReference>
<keyword evidence="5" id="KW-0749">Sporulation</keyword>
<evidence type="ECO:0000259" key="7">
    <source>
        <dbReference type="PROSITE" id="PS50801"/>
    </source>
</evidence>
<dbReference type="OrthoDB" id="9796601at2"/>
<gene>
    <name evidence="8" type="ORF">SAMN05660826_01202</name>
</gene>
<dbReference type="AlphaFoldDB" id="A0A1M7JCQ1"/>
<dbReference type="NCBIfam" id="TIGR02886">
    <property type="entry name" value="spore_II_AA"/>
    <property type="match status" value="1"/>
</dbReference>
<dbReference type="InterPro" id="IPR003658">
    <property type="entry name" value="Anti-sigma_ant"/>
</dbReference>
<dbReference type="GO" id="GO:0045152">
    <property type="term" value="F:antisigma factor binding"/>
    <property type="evidence" value="ECO:0007669"/>
    <property type="project" value="InterPro"/>
</dbReference>
<feature type="domain" description="STAS" evidence="7">
    <location>
        <begin position="1"/>
        <end position="111"/>
    </location>
</feature>
<accession>A0A1M7JCQ1</accession>
<comment type="function">
    <text evidence="1">In the phosphorylated form it could act as an anti-anti-sigma factor that counteracts SpoIIAB and thus releases sigma f from inhibition.</text>
</comment>
<organism evidence="8 9">
    <name type="scientific">Caldanaerovirga acetigignens</name>
    <dbReference type="NCBI Taxonomy" id="447595"/>
    <lineage>
        <taxon>Bacteria</taxon>
        <taxon>Bacillati</taxon>
        <taxon>Bacillota</taxon>
        <taxon>Clostridia</taxon>
        <taxon>Thermosediminibacterales</taxon>
        <taxon>Thermosediminibacteraceae</taxon>
        <taxon>Caldanaerovirga</taxon>
    </lineage>
</organism>
<dbReference type="InterPro" id="IPR014237">
    <property type="entry name" value="Anti-sigma_F_ant"/>
</dbReference>
<evidence type="ECO:0000256" key="1">
    <source>
        <dbReference type="ARBA" id="ARBA00001976"/>
    </source>
</evidence>
<evidence type="ECO:0000256" key="4">
    <source>
        <dbReference type="ARBA" id="ARBA00022553"/>
    </source>
</evidence>
<dbReference type="NCBIfam" id="TIGR00377">
    <property type="entry name" value="ant_ant_sig"/>
    <property type="match status" value="1"/>
</dbReference>
<dbReference type="GO" id="GO:0043856">
    <property type="term" value="F:anti-sigma factor antagonist activity"/>
    <property type="evidence" value="ECO:0007669"/>
    <property type="project" value="InterPro"/>
</dbReference>
<dbReference type="PROSITE" id="PS50801">
    <property type="entry name" value="STAS"/>
    <property type="match status" value="1"/>
</dbReference>
<dbReference type="InterPro" id="IPR036513">
    <property type="entry name" value="STAS_dom_sf"/>
</dbReference>
<comment type="similarity">
    <text evidence="2 6">Belongs to the anti-sigma-factor antagonist family.</text>
</comment>
<name>A0A1M7JCQ1_9FIRM</name>
<dbReference type="RefSeq" id="WP_073256155.1">
    <property type="nucleotide sequence ID" value="NZ_FRCR01000006.1"/>
</dbReference>
<evidence type="ECO:0000313" key="8">
    <source>
        <dbReference type="EMBL" id="SHM50792.1"/>
    </source>
</evidence>
<dbReference type="InterPro" id="IPR002645">
    <property type="entry name" value="STAS_dom"/>
</dbReference>
<sequence length="111" mass="12819">MGVTFKVYNDILIVNLKGELDHHMVRIVNEKLDEYLMRQTFKKILFNFKHVNFMDSSGVGMLIGRYKSFQKIGGKVGAVNLGKQVRRIFEISGLFNIIPCYNDEIEASEKM</sequence>
<dbReference type="SUPFAM" id="SSF52091">
    <property type="entry name" value="SpoIIaa-like"/>
    <property type="match status" value="1"/>
</dbReference>
<reference evidence="9" key="1">
    <citation type="submission" date="2016-11" db="EMBL/GenBank/DDBJ databases">
        <authorList>
            <person name="Varghese N."/>
            <person name="Submissions S."/>
        </authorList>
    </citation>
    <scope>NUCLEOTIDE SEQUENCE [LARGE SCALE GENOMIC DNA]</scope>
    <source>
        <strain evidence="9">DSM 18802</strain>
    </source>
</reference>
<protein>
    <recommendedName>
        <fullName evidence="3 6">Anti-sigma F factor antagonist</fullName>
    </recommendedName>
    <alternativeName>
        <fullName evidence="6">Stage II sporulation protein</fullName>
    </alternativeName>
</protein>
<proteinExistence type="inferred from homology"/>
<keyword evidence="4" id="KW-0597">Phosphoprotein</keyword>